<protein>
    <recommendedName>
        <fullName evidence="2">RmlD-like substrate binding domain-containing protein</fullName>
    </recommendedName>
</protein>
<dbReference type="InterPro" id="IPR005913">
    <property type="entry name" value="dTDP_dehydrorham_reduct"/>
</dbReference>
<reference evidence="3" key="1">
    <citation type="journal article" date="2015" name="Nature">
        <title>Complex archaea that bridge the gap between prokaryotes and eukaryotes.</title>
        <authorList>
            <person name="Spang A."/>
            <person name="Saw J.H."/>
            <person name="Jorgensen S.L."/>
            <person name="Zaremba-Niedzwiedzka K."/>
            <person name="Martijn J."/>
            <person name="Lind A.E."/>
            <person name="van Eijk R."/>
            <person name="Schleper C."/>
            <person name="Guy L."/>
            <person name="Ettema T.J."/>
        </authorList>
    </citation>
    <scope>NUCLEOTIDE SEQUENCE</scope>
</reference>
<dbReference type="InterPro" id="IPR036291">
    <property type="entry name" value="NAD(P)-bd_dom_sf"/>
</dbReference>
<dbReference type="AlphaFoldDB" id="A0A0F9G986"/>
<dbReference type="GO" id="GO:0005829">
    <property type="term" value="C:cytosol"/>
    <property type="evidence" value="ECO:0007669"/>
    <property type="project" value="TreeGrafter"/>
</dbReference>
<evidence type="ECO:0000256" key="1">
    <source>
        <dbReference type="SAM" id="MobiDB-lite"/>
    </source>
</evidence>
<dbReference type="Gene3D" id="3.40.50.720">
    <property type="entry name" value="NAD(P)-binding Rossmann-like Domain"/>
    <property type="match status" value="1"/>
</dbReference>
<proteinExistence type="predicted"/>
<dbReference type="CDD" id="cd05254">
    <property type="entry name" value="dTDP_HR_like_SDR_e"/>
    <property type="match status" value="1"/>
</dbReference>
<dbReference type="SUPFAM" id="SSF51735">
    <property type="entry name" value="NAD(P)-binding Rossmann-fold domains"/>
    <property type="match status" value="1"/>
</dbReference>
<dbReference type="GO" id="GO:0008831">
    <property type="term" value="F:dTDP-4-dehydrorhamnose reductase activity"/>
    <property type="evidence" value="ECO:0007669"/>
    <property type="project" value="TreeGrafter"/>
</dbReference>
<evidence type="ECO:0000313" key="3">
    <source>
        <dbReference type="EMBL" id="KKL86991.1"/>
    </source>
</evidence>
<feature type="compositionally biased region" description="Basic and acidic residues" evidence="1">
    <location>
        <begin position="278"/>
        <end position="292"/>
    </location>
</feature>
<dbReference type="Pfam" id="PF04321">
    <property type="entry name" value="RmlD_sub_bind"/>
    <property type="match status" value="1"/>
</dbReference>
<evidence type="ECO:0000259" key="2">
    <source>
        <dbReference type="Pfam" id="PF04321"/>
    </source>
</evidence>
<dbReference type="GO" id="GO:0019305">
    <property type="term" value="P:dTDP-rhamnose biosynthetic process"/>
    <property type="evidence" value="ECO:0007669"/>
    <property type="project" value="TreeGrafter"/>
</dbReference>
<dbReference type="PANTHER" id="PTHR10491">
    <property type="entry name" value="DTDP-4-DEHYDRORHAMNOSE REDUCTASE"/>
    <property type="match status" value="1"/>
</dbReference>
<dbReference type="Gene3D" id="3.90.25.10">
    <property type="entry name" value="UDP-galactose 4-epimerase, domain 1"/>
    <property type="match status" value="1"/>
</dbReference>
<dbReference type="EMBL" id="LAZR01020957">
    <property type="protein sequence ID" value="KKL86991.1"/>
    <property type="molecule type" value="Genomic_DNA"/>
</dbReference>
<feature type="domain" description="RmlD-like substrate binding" evidence="2">
    <location>
        <begin position="2"/>
        <end position="224"/>
    </location>
</feature>
<name>A0A0F9G986_9ZZZZ</name>
<gene>
    <name evidence="3" type="ORF">LCGC14_1939200</name>
</gene>
<comment type="caution">
    <text evidence="3">The sequence shown here is derived from an EMBL/GenBank/DDBJ whole genome shotgun (WGS) entry which is preliminary data.</text>
</comment>
<dbReference type="PANTHER" id="PTHR10491:SF4">
    <property type="entry name" value="METHIONINE ADENOSYLTRANSFERASE 2 SUBUNIT BETA"/>
    <property type="match status" value="1"/>
</dbReference>
<dbReference type="NCBIfam" id="TIGR01214">
    <property type="entry name" value="rmlD"/>
    <property type="match status" value="1"/>
</dbReference>
<dbReference type="InterPro" id="IPR029903">
    <property type="entry name" value="RmlD-like-bd"/>
</dbReference>
<feature type="region of interest" description="Disordered" evidence="1">
    <location>
        <begin position="278"/>
        <end position="302"/>
    </location>
</feature>
<accession>A0A0F9G986</accession>
<organism evidence="3">
    <name type="scientific">marine sediment metagenome</name>
    <dbReference type="NCBI Taxonomy" id="412755"/>
    <lineage>
        <taxon>unclassified sequences</taxon>
        <taxon>metagenomes</taxon>
        <taxon>ecological metagenomes</taxon>
    </lineage>
</organism>
<sequence>MLGRDAARAAEQVGHELVLVGHEDLDVRDADAVEALIAGEQPQAVINCAAWTNVDGAEDDLRGAMAVNATGARNLAVATERLPATVVYPSTDYVFDGDTDAPYVESDEPRPLSVYGQSKLAGEMETAKHNPRHFIARSSWLFGVGGRNFVETMLTFAGDHEEVVVIRDQVGCPTYTGHLAPAIVRLLEWDTWGIHHMAGAGACSWYDFALEIFEQAGMDFDELRAGGKPLVGGVRASLAAGQSAADGRQSHSRTRKDYPMHHRVGILPSFSHSRRILADSRRGNNARERRYEPPVGAAPEAI</sequence>